<organism evidence="2 3">
    <name type="scientific">Janibacter melonis</name>
    <dbReference type="NCBI Taxonomy" id="262209"/>
    <lineage>
        <taxon>Bacteria</taxon>
        <taxon>Bacillati</taxon>
        <taxon>Actinomycetota</taxon>
        <taxon>Actinomycetes</taxon>
        <taxon>Micrococcales</taxon>
        <taxon>Intrasporangiaceae</taxon>
        <taxon>Janibacter</taxon>
    </lineage>
</organism>
<sequence length="121" mass="12864">MMSSIASLVPVGGGSSRVRVQVPLSRATAPDVRDELASLIRSGEGPILLDMSASGVLDPAGMATLVAAHVRAAEHGRRLRVVGADERTRRLLLRAGRRRLLLEQTAAERPVVPARRRSAAV</sequence>
<proteinExistence type="predicted"/>
<name>A0A176Q919_9MICO</name>
<feature type="domain" description="STAS" evidence="1">
    <location>
        <begin position="18"/>
        <end position="96"/>
    </location>
</feature>
<comment type="caution">
    <text evidence="2">The sequence shown here is derived from an EMBL/GenBank/DDBJ whole genome shotgun (WGS) entry which is preliminary data.</text>
</comment>
<reference evidence="2 3" key="1">
    <citation type="submission" date="2016-01" db="EMBL/GenBank/DDBJ databases">
        <title>Janibacter melonis strain CD11_4 genome sequencing and assembly.</title>
        <authorList>
            <person name="Nair G.R."/>
            <person name="Kaur G."/>
            <person name="Chander A.M."/>
            <person name="Mayilraj S."/>
        </authorList>
    </citation>
    <scope>NUCLEOTIDE SEQUENCE [LARGE SCALE GENOMIC DNA]</scope>
    <source>
        <strain evidence="2 3">CD11-4</strain>
    </source>
</reference>
<dbReference type="PROSITE" id="PS50801">
    <property type="entry name" value="STAS"/>
    <property type="match status" value="1"/>
</dbReference>
<dbReference type="EMBL" id="LQZG01000005">
    <property type="protein sequence ID" value="OAB86198.1"/>
    <property type="molecule type" value="Genomic_DNA"/>
</dbReference>
<gene>
    <name evidence="2" type="ORF">AWH69_14965</name>
</gene>
<dbReference type="Pfam" id="PF01740">
    <property type="entry name" value="STAS"/>
    <property type="match status" value="1"/>
</dbReference>
<dbReference type="InterPro" id="IPR036513">
    <property type="entry name" value="STAS_dom_sf"/>
</dbReference>
<dbReference type="SUPFAM" id="SSF52091">
    <property type="entry name" value="SpoIIaa-like"/>
    <property type="match status" value="1"/>
</dbReference>
<dbReference type="AlphaFoldDB" id="A0A176Q919"/>
<dbReference type="InterPro" id="IPR002645">
    <property type="entry name" value="STAS_dom"/>
</dbReference>
<evidence type="ECO:0000313" key="3">
    <source>
        <dbReference type="Proteomes" id="UP000076976"/>
    </source>
</evidence>
<evidence type="ECO:0000313" key="2">
    <source>
        <dbReference type="EMBL" id="OAB86198.1"/>
    </source>
</evidence>
<dbReference type="STRING" id="262209.AWH69_14965"/>
<dbReference type="Proteomes" id="UP000076976">
    <property type="component" value="Unassembled WGS sequence"/>
</dbReference>
<evidence type="ECO:0000259" key="1">
    <source>
        <dbReference type="PROSITE" id="PS50801"/>
    </source>
</evidence>
<accession>A0A176Q919</accession>
<dbReference type="Gene3D" id="3.30.750.24">
    <property type="entry name" value="STAS domain"/>
    <property type="match status" value="1"/>
</dbReference>
<dbReference type="CDD" id="cd07043">
    <property type="entry name" value="STAS_anti-anti-sigma_factors"/>
    <property type="match status" value="1"/>
</dbReference>
<keyword evidence="3" id="KW-1185">Reference proteome</keyword>
<protein>
    <recommendedName>
        <fullName evidence="1">STAS domain-containing protein</fullName>
    </recommendedName>
</protein>